<evidence type="ECO:0000256" key="1">
    <source>
        <dbReference type="SAM" id="Phobius"/>
    </source>
</evidence>
<keyword evidence="1" id="KW-0812">Transmembrane</keyword>
<keyword evidence="3" id="KW-1185">Reference proteome</keyword>
<keyword evidence="1" id="KW-0472">Membrane</keyword>
<evidence type="ECO:0000313" key="2">
    <source>
        <dbReference type="EMBL" id="GAT51996.1"/>
    </source>
</evidence>
<dbReference type="EMBL" id="DF847500">
    <property type="protein sequence ID" value="GAT51996.1"/>
    <property type="molecule type" value="Genomic_DNA"/>
</dbReference>
<reference evidence="2" key="1">
    <citation type="submission" date="2014-09" db="EMBL/GenBank/DDBJ databases">
        <title>Genome sequence of the luminous mushroom Mycena chlorophos for searching fungal bioluminescence genes.</title>
        <authorList>
            <person name="Tanaka Y."/>
            <person name="Kasuga D."/>
            <person name="Oba Y."/>
            <person name="Hase S."/>
            <person name="Sato K."/>
            <person name="Oba Y."/>
            <person name="Sakakibara Y."/>
        </authorList>
    </citation>
    <scope>NUCLEOTIDE SEQUENCE</scope>
</reference>
<feature type="transmembrane region" description="Helical" evidence="1">
    <location>
        <begin position="157"/>
        <end position="181"/>
    </location>
</feature>
<protein>
    <recommendedName>
        <fullName evidence="4">Transmembrane protein</fullName>
    </recommendedName>
</protein>
<gene>
    <name evidence="2" type="ORF">MCHLO_09088</name>
</gene>
<sequence length="267" mass="29045">MHSATHSDSAVAVCPSLKRTKSTPLRLASVPLVGNLLNTIRTHKHHDHSVRPTVLGRLRRRKGSKPSAVESNNVHSAPVVDCQKTTPVPSIEDISAIPVADAFKDLPPAAIANIQEYIAIHHNPALATILPRARRGSVRSEYSFTSNEEKITFTMRLCAALFTLLGMLQSIAWLFATFVGLAPAPKPPTTLATSSTSSIFSETSTLCDSASEDTVVVVDVAEPTLPKGPAPVVPPAKKQHKFWLFRKLAGRREQKRLRKQGVICGEW</sequence>
<dbReference type="Proteomes" id="UP000815677">
    <property type="component" value="Unassembled WGS sequence"/>
</dbReference>
<evidence type="ECO:0000313" key="3">
    <source>
        <dbReference type="Proteomes" id="UP000815677"/>
    </source>
</evidence>
<evidence type="ECO:0008006" key="4">
    <source>
        <dbReference type="Google" id="ProtNLM"/>
    </source>
</evidence>
<name>A0ABQ0LLJ8_MYCCL</name>
<keyword evidence="1" id="KW-1133">Transmembrane helix</keyword>
<accession>A0ABQ0LLJ8</accession>
<organism evidence="2 3">
    <name type="scientific">Mycena chlorophos</name>
    <name type="common">Agaric fungus</name>
    <name type="synonym">Agaricus chlorophos</name>
    <dbReference type="NCBI Taxonomy" id="658473"/>
    <lineage>
        <taxon>Eukaryota</taxon>
        <taxon>Fungi</taxon>
        <taxon>Dikarya</taxon>
        <taxon>Basidiomycota</taxon>
        <taxon>Agaricomycotina</taxon>
        <taxon>Agaricomycetes</taxon>
        <taxon>Agaricomycetidae</taxon>
        <taxon>Agaricales</taxon>
        <taxon>Marasmiineae</taxon>
        <taxon>Mycenaceae</taxon>
        <taxon>Mycena</taxon>
    </lineage>
</organism>
<proteinExistence type="predicted"/>